<gene>
    <name evidence="1" type="ORF">G3T36_08795</name>
</gene>
<dbReference type="EMBL" id="JAAGWY010000002">
    <property type="protein sequence ID" value="NEN05971.1"/>
    <property type="molecule type" value="Genomic_DNA"/>
</dbReference>
<reference evidence="1 2" key="1">
    <citation type="journal article" date="2014" name="J. Microbiol.">
        <title>Diaminobutyricibacter tongyongensis gen. nov., sp. nov. and Homoserinibacter gongjuensis gen. nov., sp. nov. belong to the family Microbacteriaceae.</title>
        <authorList>
            <person name="Kim S.J."/>
            <person name="Ahn J.H."/>
            <person name="Weon H.Y."/>
            <person name="Hamada M."/>
            <person name="Suzuki K."/>
            <person name="Kwon S.W."/>
        </authorList>
    </citation>
    <scope>NUCLEOTIDE SEQUENCE [LARGE SCALE GENOMIC DNA]</scope>
    <source>
        <strain evidence="1 2">NBRC 108724</strain>
    </source>
</reference>
<accession>A0A6L9XX08</accession>
<dbReference type="NCBIfam" id="TIGR04089">
    <property type="entry name" value="exp_by_SipW_III"/>
    <property type="match status" value="1"/>
</dbReference>
<name>A0A6L9XX08_9MICO</name>
<sequence>MKKPMMGLVAAGSGLILLIGTSGSLALWNDAATIDAGNVASGVLTVVATGGSWSQQLQHWVPGDSETYTAQVSVVAQGDNLKSQVTIDPSSITGDPQLLGALQITLSFGAATGGSFTPVAGQPNVYDVVPTDPNSATPIVAPVTVTVDFPADSVTGTEAQGETVQLGGMQFVLQQIAS</sequence>
<dbReference type="NCBIfam" id="TIGR04088">
    <property type="entry name" value="cognate_SipW"/>
    <property type="match status" value="1"/>
</dbReference>
<proteinExistence type="predicted"/>
<keyword evidence="2" id="KW-1185">Reference proteome</keyword>
<protein>
    <submittedName>
        <fullName evidence="1">Alternate-type signal peptide domain-containing protein</fullName>
    </submittedName>
</protein>
<dbReference type="Proteomes" id="UP000474967">
    <property type="component" value="Unassembled WGS sequence"/>
</dbReference>
<evidence type="ECO:0000313" key="1">
    <source>
        <dbReference type="EMBL" id="NEN05971.1"/>
    </source>
</evidence>
<dbReference type="RefSeq" id="WP_163289421.1">
    <property type="nucleotide sequence ID" value="NZ_JAAGWY010000002.1"/>
</dbReference>
<evidence type="ECO:0000313" key="2">
    <source>
        <dbReference type="Proteomes" id="UP000474967"/>
    </source>
</evidence>
<dbReference type="AlphaFoldDB" id="A0A6L9XX08"/>
<dbReference type="InterPro" id="IPR024006">
    <property type="entry name" value="Alt_signal_exp_actinobact"/>
</dbReference>
<dbReference type="InterPro" id="IPR023833">
    <property type="entry name" value="Signal_pept_SipW-depend-type"/>
</dbReference>
<comment type="caution">
    <text evidence="1">The sequence shown here is derived from an EMBL/GenBank/DDBJ whole genome shotgun (WGS) entry which is preliminary data.</text>
</comment>
<organism evidence="1 2">
    <name type="scientific">Leifsonia tongyongensis</name>
    <dbReference type="NCBI Taxonomy" id="1268043"/>
    <lineage>
        <taxon>Bacteria</taxon>
        <taxon>Bacillati</taxon>
        <taxon>Actinomycetota</taxon>
        <taxon>Actinomycetes</taxon>
        <taxon>Micrococcales</taxon>
        <taxon>Microbacteriaceae</taxon>
        <taxon>Leifsonia</taxon>
    </lineage>
</organism>